<reference evidence="6 7" key="1">
    <citation type="journal article" date="2008" name="J. Bacteriol.">
        <title>The genome of Heliobacterium modesticaldum, a phototrophic representative of the Firmicutes containing the simplest photosynthetic apparatus.</title>
        <authorList>
            <person name="Sattley W.M."/>
            <person name="Madigan M.T."/>
            <person name="Swingley W.D."/>
            <person name="Cheung P.C."/>
            <person name="Clocksin K.M."/>
            <person name="Conrad A.L."/>
            <person name="Dejesa L.C."/>
            <person name="Honchak B.M."/>
            <person name="Jung D.O."/>
            <person name="Karbach L.E."/>
            <person name="Kurdoglu A."/>
            <person name="Lahiri S."/>
            <person name="Mastrian S.D."/>
            <person name="Page L.E."/>
            <person name="Taylor H.L."/>
            <person name="Wang Z.T."/>
            <person name="Raymond J."/>
            <person name="Chen M."/>
            <person name="Blankenship R.E."/>
            <person name="Touchman J.W."/>
        </authorList>
    </citation>
    <scope>NUCLEOTIDE SEQUENCE [LARGE SCALE GENOMIC DNA]</scope>
    <source>
        <strain evidence="7">ATCC 51547 / Ice1</strain>
    </source>
</reference>
<dbReference type="eggNOG" id="COG0791">
    <property type="taxonomic scope" value="Bacteria"/>
</dbReference>
<keyword evidence="2" id="KW-0645">Protease</keyword>
<dbReference type="PANTHER" id="PTHR47053:SF1">
    <property type="entry name" value="MUREIN DD-ENDOPEPTIDASE MEPH-RELATED"/>
    <property type="match status" value="1"/>
</dbReference>
<keyword evidence="4" id="KW-0788">Thiol protease</keyword>
<evidence type="ECO:0000256" key="1">
    <source>
        <dbReference type="ARBA" id="ARBA00007074"/>
    </source>
</evidence>
<protein>
    <submittedName>
        <fullName evidence="6">Cell wall hydrolase</fullName>
    </submittedName>
</protein>
<evidence type="ECO:0000256" key="2">
    <source>
        <dbReference type="ARBA" id="ARBA00022670"/>
    </source>
</evidence>
<dbReference type="InterPro" id="IPR051202">
    <property type="entry name" value="Peptidase_C40"/>
</dbReference>
<organism evidence="6 7">
    <name type="scientific">Heliobacterium modesticaldum (strain ATCC 51547 / Ice1)</name>
    <dbReference type="NCBI Taxonomy" id="498761"/>
    <lineage>
        <taxon>Bacteria</taxon>
        <taxon>Bacillati</taxon>
        <taxon>Bacillota</taxon>
        <taxon>Clostridia</taxon>
        <taxon>Eubacteriales</taxon>
        <taxon>Heliobacteriaceae</taxon>
        <taxon>Heliomicrobium</taxon>
    </lineage>
</organism>
<feature type="domain" description="NlpC/P60" evidence="5">
    <location>
        <begin position="151"/>
        <end position="273"/>
    </location>
</feature>
<dbReference type="PROSITE" id="PS51935">
    <property type="entry name" value="NLPC_P60"/>
    <property type="match status" value="1"/>
</dbReference>
<evidence type="ECO:0000259" key="5">
    <source>
        <dbReference type="PROSITE" id="PS51935"/>
    </source>
</evidence>
<dbReference type="HOGENOM" id="CLU_016043_13_2_9"/>
<dbReference type="AlphaFoldDB" id="B0TGR0"/>
<dbReference type="PANTHER" id="PTHR47053">
    <property type="entry name" value="MUREIN DD-ENDOPEPTIDASE MEPH-RELATED"/>
    <property type="match status" value="1"/>
</dbReference>
<dbReference type="InterPro" id="IPR000064">
    <property type="entry name" value="NLP_P60_dom"/>
</dbReference>
<dbReference type="EMBL" id="CP000930">
    <property type="protein sequence ID" value="ABZ84671.1"/>
    <property type="molecule type" value="Genomic_DNA"/>
</dbReference>
<dbReference type="Pfam" id="PF00877">
    <property type="entry name" value="NLPC_P60"/>
    <property type="match status" value="1"/>
</dbReference>
<accession>B0TGR0</accession>
<dbReference type="GO" id="GO:0006508">
    <property type="term" value="P:proteolysis"/>
    <property type="evidence" value="ECO:0007669"/>
    <property type="project" value="UniProtKB-KW"/>
</dbReference>
<dbReference type="KEGG" id="hmo:HM1_2114"/>
<dbReference type="Gene3D" id="3.90.1720.10">
    <property type="entry name" value="endopeptidase domain like (from Nostoc punctiforme)"/>
    <property type="match status" value="1"/>
</dbReference>
<name>B0TGR0_HELMI</name>
<dbReference type="InterPro" id="IPR038765">
    <property type="entry name" value="Papain-like_cys_pep_sf"/>
</dbReference>
<sequence length="274" mass="30695">MMTVAPTQGQRRAKGIGRSLAHVWSDCREGRERVTQGWLGSLVEFADSLEIAEPGWRKIRLPDQGGYEGWVREDDLVPVLFATNKVLPLAVIAQPFIEIERGGFLQDRGWLPMGARFPLLDRKEGFVALQMPQGTPCWIPEEAIRAWPSDVQTGEEALLLAAKFLGRPYLWGGMGWPGIDCSGLVFIAFWTLGIMLPRDAKDQWALLEAVDEANARPGDLIFFSRRPPLVDHVGLVAGKGVFLHASSSLGGVAYSDWREQRWRERLFGFRRSPV</sequence>
<evidence type="ECO:0000313" key="6">
    <source>
        <dbReference type="EMBL" id="ABZ84671.1"/>
    </source>
</evidence>
<dbReference type="STRING" id="498761.HM1_2114"/>
<proteinExistence type="inferred from homology"/>
<evidence type="ECO:0000256" key="3">
    <source>
        <dbReference type="ARBA" id="ARBA00022801"/>
    </source>
</evidence>
<dbReference type="GO" id="GO:0008234">
    <property type="term" value="F:cysteine-type peptidase activity"/>
    <property type="evidence" value="ECO:0007669"/>
    <property type="project" value="UniProtKB-KW"/>
</dbReference>
<dbReference type="MEROPS" id="C40.009"/>
<dbReference type="Proteomes" id="UP000008550">
    <property type="component" value="Chromosome"/>
</dbReference>
<dbReference type="OrthoDB" id="9808890at2"/>
<keyword evidence="7" id="KW-1185">Reference proteome</keyword>
<evidence type="ECO:0000313" key="7">
    <source>
        <dbReference type="Proteomes" id="UP000008550"/>
    </source>
</evidence>
<evidence type="ECO:0000256" key="4">
    <source>
        <dbReference type="ARBA" id="ARBA00022807"/>
    </source>
</evidence>
<comment type="similarity">
    <text evidence="1">Belongs to the peptidase C40 family.</text>
</comment>
<gene>
    <name evidence="6" type="ORF">HM1_2114</name>
</gene>
<keyword evidence="3 6" id="KW-0378">Hydrolase</keyword>
<dbReference type="SUPFAM" id="SSF54001">
    <property type="entry name" value="Cysteine proteinases"/>
    <property type="match status" value="1"/>
</dbReference>